<dbReference type="InterPro" id="IPR046373">
    <property type="entry name" value="Acyl-CoA_Oxase/DH_mid-dom_sf"/>
</dbReference>
<evidence type="ECO:0000256" key="1">
    <source>
        <dbReference type="ARBA" id="ARBA00001974"/>
    </source>
</evidence>
<evidence type="ECO:0000256" key="6">
    <source>
        <dbReference type="RuleBase" id="RU362125"/>
    </source>
</evidence>
<evidence type="ECO:0000313" key="11">
    <source>
        <dbReference type="Proteomes" id="UP000022611"/>
    </source>
</evidence>
<feature type="domain" description="Acyl-CoA dehydrogenase/oxidase C-terminal" evidence="7">
    <location>
        <begin position="231"/>
        <end position="374"/>
    </location>
</feature>
<evidence type="ECO:0000259" key="9">
    <source>
        <dbReference type="Pfam" id="PF02771"/>
    </source>
</evidence>
<feature type="domain" description="Acyl-CoA dehydrogenase/oxidase N-terminal" evidence="9">
    <location>
        <begin position="6"/>
        <end position="120"/>
    </location>
</feature>
<dbReference type="InterPro" id="IPR013786">
    <property type="entry name" value="AcylCoA_DH/ox_N"/>
</dbReference>
<reference evidence="10 11" key="1">
    <citation type="journal article" date="2011" name="J. Bacteriol.">
        <title>Draft genome sequence of the polycyclic aromatic hydrocarbon-degrading, genetically engineered bioluminescent bioreporter Pseudomonas fluorescens HK44.</title>
        <authorList>
            <person name="Chauhan A."/>
            <person name="Layton A.C."/>
            <person name="Williams D.E."/>
            <person name="Smartt A.E."/>
            <person name="Ripp S."/>
            <person name="Karpinets T.V."/>
            <person name="Brown S.D."/>
            <person name="Sayler G.S."/>
        </authorList>
    </citation>
    <scope>NUCLEOTIDE SEQUENCE [LARGE SCALE GENOMIC DNA]</scope>
    <source>
        <strain evidence="10 11">HK44</strain>
    </source>
</reference>
<evidence type="ECO:0000256" key="5">
    <source>
        <dbReference type="ARBA" id="ARBA00023002"/>
    </source>
</evidence>
<keyword evidence="5 6" id="KW-0560">Oxidoreductase</keyword>
<accession>A0A010RLI6</accession>
<dbReference type="PANTHER" id="PTHR43884:SF20">
    <property type="entry name" value="ACYL-COA DEHYDROGENASE FADE28"/>
    <property type="match status" value="1"/>
</dbReference>
<dbReference type="InterPro" id="IPR036250">
    <property type="entry name" value="AcylCo_DH-like_C"/>
</dbReference>
<feature type="domain" description="Acyl-CoA oxidase/dehydrogenase middle" evidence="8">
    <location>
        <begin position="136"/>
        <end position="216"/>
    </location>
</feature>
<dbReference type="SUPFAM" id="SSF47203">
    <property type="entry name" value="Acyl-CoA dehydrogenase C-terminal domain-like"/>
    <property type="match status" value="1"/>
</dbReference>
<proteinExistence type="inferred from homology"/>
<evidence type="ECO:0000256" key="3">
    <source>
        <dbReference type="ARBA" id="ARBA00022630"/>
    </source>
</evidence>
<dbReference type="InterPro" id="IPR006091">
    <property type="entry name" value="Acyl-CoA_Oxase/DH_mid-dom"/>
</dbReference>
<dbReference type="Pfam" id="PF02771">
    <property type="entry name" value="Acyl-CoA_dh_N"/>
    <property type="match status" value="1"/>
</dbReference>
<sequence length="384" mass="41157">MNLLYSEEQRLLADSAQDFLAARSPVAQQRRLRDEACPEGFDQQLWQDAVALGWSAIPFPESLGGLDFGCMGLGPVFEAMGRNLSASPLLSSVVLSGSLLHLAGTPAHQDRWLSTLISGERRMALALDEHPRHAPLQTALKAEADGDGFRLTGNKYFVIDGVAADTYVVAARTSGQPGEAQGISLFVLEADAPGLSVSALPLIDSRNHARLCLDQVQVGPQDMLGEAGEAWPVLAKALDRGCTCLAAELLGAAQMLFETTLDYLKTRVQFDAPIGSFQSLQHRAAGLYVDLALARSAVMAGLAALDDEGLNDAERGRLVSLAKWKAGEAAARVSNEAVQMHGGIGVTDELDVGLFLKRIRVAQACLGDSDYHCERYWALDETRG</sequence>
<dbReference type="PATRIC" id="fig|1042209.11.peg.3774"/>
<dbReference type="Pfam" id="PF02770">
    <property type="entry name" value="Acyl-CoA_dh_M"/>
    <property type="match status" value="1"/>
</dbReference>
<dbReference type="CDD" id="cd00567">
    <property type="entry name" value="ACAD"/>
    <property type="match status" value="1"/>
</dbReference>
<dbReference type="GO" id="GO:0050660">
    <property type="term" value="F:flavin adenine dinucleotide binding"/>
    <property type="evidence" value="ECO:0007669"/>
    <property type="project" value="InterPro"/>
</dbReference>
<comment type="similarity">
    <text evidence="2 6">Belongs to the acyl-CoA dehydrogenase family.</text>
</comment>
<dbReference type="GO" id="GO:0003995">
    <property type="term" value="F:acyl-CoA dehydrogenase activity"/>
    <property type="evidence" value="ECO:0007669"/>
    <property type="project" value="TreeGrafter"/>
</dbReference>
<evidence type="ECO:0000313" key="10">
    <source>
        <dbReference type="EMBL" id="EXF93421.1"/>
    </source>
</evidence>
<dbReference type="Gene3D" id="1.10.540.10">
    <property type="entry name" value="Acyl-CoA dehydrogenase/oxidase, N-terminal domain"/>
    <property type="match status" value="1"/>
</dbReference>
<organism evidence="10 11">
    <name type="scientific">Pseudomonas fluorescens HK44</name>
    <dbReference type="NCBI Taxonomy" id="1042209"/>
    <lineage>
        <taxon>Bacteria</taxon>
        <taxon>Pseudomonadati</taxon>
        <taxon>Pseudomonadota</taxon>
        <taxon>Gammaproteobacteria</taxon>
        <taxon>Pseudomonadales</taxon>
        <taxon>Pseudomonadaceae</taxon>
        <taxon>Pseudomonas</taxon>
    </lineage>
</organism>
<keyword evidence="3 6" id="KW-0285">Flavoprotein</keyword>
<dbReference type="InterPro" id="IPR037069">
    <property type="entry name" value="AcylCoA_DH/ox_N_sf"/>
</dbReference>
<dbReference type="Proteomes" id="UP000022611">
    <property type="component" value="Unassembled WGS sequence"/>
</dbReference>
<dbReference type="Gene3D" id="1.20.140.10">
    <property type="entry name" value="Butyryl-CoA Dehydrogenase, subunit A, domain 3"/>
    <property type="match status" value="1"/>
</dbReference>
<gene>
    <name evidence="10" type="ORF">HK44_006975</name>
</gene>
<name>A0A010RLI6_PSEFL</name>
<protein>
    <submittedName>
        <fullName evidence="10">Acyl-CoA dehydrogenase</fullName>
    </submittedName>
</protein>
<evidence type="ECO:0000256" key="4">
    <source>
        <dbReference type="ARBA" id="ARBA00022827"/>
    </source>
</evidence>
<comment type="cofactor">
    <cofactor evidence="1 6">
        <name>FAD</name>
        <dbReference type="ChEBI" id="CHEBI:57692"/>
    </cofactor>
</comment>
<evidence type="ECO:0000259" key="8">
    <source>
        <dbReference type="Pfam" id="PF02770"/>
    </source>
</evidence>
<dbReference type="InterPro" id="IPR009075">
    <property type="entry name" value="AcylCo_DH/oxidase_C"/>
</dbReference>
<comment type="caution">
    <text evidence="10">The sequence shown here is derived from an EMBL/GenBank/DDBJ whole genome shotgun (WGS) entry which is preliminary data.</text>
</comment>
<dbReference type="Pfam" id="PF00441">
    <property type="entry name" value="Acyl-CoA_dh_1"/>
    <property type="match status" value="1"/>
</dbReference>
<dbReference type="PANTHER" id="PTHR43884">
    <property type="entry name" value="ACYL-COA DEHYDROGENASE"/>
    <property type="match status" value="1"/>
</dbReference>
<evidence type="ECO:0000259" key="7">
    <source>
        <dbReference type="Pfam" id="PF00441"/>
    </source>
</evidence>
<dbReference type="Gene3D" id="2.40.110.10">
    <property type="entry name" value="Butyryl-CoA Dehydrogenase, subunit A, domain 2"/>
    <property type="match status" value="1"/>
</dbReference>
<dbReference type="HOGENOM" id="CLU_018204_5_2_6"/>
<dbReference type="RefSeq" id="WP_019690328.1">
    <property type="nucleotide sequence ID" value="NZ_AFOY02000015.1"/>
</dbReference>
<dbReference type="eggNOG" id="COG1960">
    <property type="taxonomic scope" value="Bacteria"/>
</dbReference>
<evidence type="ECO:0000256" key="2">
    <source>
        <dbReference type="ARBA" id="ARBA00009347"/>
    </source>
</evidence>
<dbReference type="SUPFAM" id="SSF56645">
    <property type="entry name" value="Acyl-CoA dehydrogenase NM domain-like"/>
    <property type="match status" value="1"/>
</dbReference>
<dbReference type="OrthoDB" id="9769473at2"/>
<dbReference type="InterPro" id="IPR009100">
    <property type="entry name" value="AcylCoA_DH/oxidase_NM_dom_sf"/>
</dbReference>
<dbReference type="EMBL" id="AFOY02000015">
    <property type="protein sequence ID" value="EXF93421.1"/>
    <property type="molecule type" value="Genomic_DNA"/>
</dbReference>
<keyword evidence="4 6" id="KW-0274">FAD</keyword>
<dbReference type="AlphaFoldDB" id="A0A010RLI6"/>